<dbReference type="InterPro" id="IPR034154">
    <property type="entry name" value="TOPRIM_DnaG/twinkle"/>
</dbReference>
<organism evidence="2 3">
    <name type="scientific">Plasticicumulans lactativorans</name>
    <dbReference type="NCBI Taxonomy" id="1133106"/>
    <lineage>
        <taxon>Bacteria</taxon>
        <taxon>Pseudomonadati</taxon>
        <taxon>Pseudomonadota</taxon>
        <taxon>Gammaproteobacteria</taxon>
        <taxon>Candidatus Competibacteraceae</taxon>
        <taxon>Plasticicumulans</taxon>
    </lineage>
</organism>
<reference evidence="2 3" key="1">
    <citation type="submission" date="2019-03" db="EMBL/GenBank/DDBJ databases">
        <title>Genomic Encyclopedia of Type Strains, Phase IV (KMG-IV): sequencing the most valuable type-strain genomes for metagenomic binning, comparative biology and taxonomic classification.</title>
        <authorList>
            <person name="Goeker M."/>
        </authorList>
    </citation>
    <scope>NUCLEOTIDE SEQUENCE [LARGE SCALE GENOMIC DNA]</scope>
    <source>
        <strain evidence="2 3">DSM 25287</strain>
    </source>
</reference>
<keyword evidence="3" id="KW-1185">Reference proteome</keyword>
<dbReference type="RefSeq" id="WP_132543486.1">
    <property type="nucleotide sequence ID" value="NZ_SLWY01000014.1"/>
</dbReference>
<protein>
    <submittedName>
        <fullName evidence="2">Toprim domain-containing protein</fullName>
    </submittedName>
</protein>
<dbReference type="Proteomes" id="UP000295765">
    <property type="component" value="Unassembled WGS sequence"/>
</dbReference>
<dbReference type="EMBL" id="SLWY01000014">
    <property type="protein sequence ID" value="TCO80407.1"/>
    <property type="molecule type" value="Genomic_DNA"/>
</dbReference>
<dbReference type="AlphaFoldDB" id="A0A4R2L575"/>
<dbReference type="CDD" id="cd01029">
    <property type="entry name" value="TOPRIM_primases"/>
    <property type="match status" value="1"/>
</dbReference>
<proteinExistence type="predicted"/>
<dbReference type="InterPro" id="IPR055570">
    <property type="entry name" value="DUF7146"/>
</dbReference>
<evidence type="ECO:0000313" key="3">
    <source>
        <dbReference type="Proteomes" id="UP000295765"/>
    </source>
</evidence>
<name>A0A4R2L575_9GAMM</name>
<dbReference type="SUPFAM" id="SSF56731">
    <property type="entry name" value="DNA primase core"/>
    <property type="match status" value="1"/>
</dbReference>
<dbReference type="Pfam" id="PF23639">
    <property type="entry name" value="DUF7146"/>
    <property type="match status" value="1"/>
</dbReference>
<evidence type="ECO:0000259" key="1">
    <source>
        <dbReference type="Pfam" id="PF23639"/>
    </source>
</evidence>
<accession>A0A4R2L575</accession>
<dbReference type="Pfam" id="PF13155">
    <property type="entry name" value="Toprim_2"/>
    <property type="match status" value="1"/>
</dbReference>
<gene>
    <name evidence="2" type="ORF">EV699_11451</name>
</gene>
<comment type="caution">
    <text evidence="2">The sequence shown here is derived from an EMBL/GenBank/DDBJ whole genome shotgun (WGS) entry which is preliminary data.</text>
</comment>
<feature type="domain" description="DUF7146" evidence="1">
    <location>
        <begin position="20"/>
        <end position="87"/>
    </location>
</feature>
<sequence>MLHFDDPPRVPGSGEAPAARFARGAPLAGTPGAAYVERRGVPVAVAAAAGLRYDAAFGGRPAVLAPLCDRADALVAVHGRYLQVVRGQNKMLTVGSGGGALGVGGGWRTEPLILVEGLFDALSLATCGWGAVATIGRWTPWLPEVAAGRTAWLAFDAGRPGEAEVERYAQRLGAAAVRRLPPPPRCKDWNCALRKHGRAALARWLATHLGAAGARP</sequence>
<evidence type="ECO:0000313" key="2">
    <source>
        <dbReference type="EMBL" id="TCO80407.1"/>
    </source>
</evidence>
<dbReference type="Gene3D" id="3.40.1360.10">
    <property type="match status" value="1"/>
</dbReference>
<dbReference type="OrthoDB" id="9151121at2"/>